<evidence type="ECO:0000313" key="6">
    <source>
        <dbReference type="EMBL" id="MBS7528012.1"/>
    </source>
</evidence>
<dbReference type="HAMAP" id="MF_01077">
    <property type="entry name" value="RimP"/>
    <property type="match status" value="1"/>
</dbReference>
<gene>
    <name evidence="3" type="primary">rimP</name>
    <name evidence="6" type="ORF">KHM83_15105</name>
</gene>
<dbReference type="SUPFAM" id="SSF75420">
    <property type="entry name" value="YhbC-like, N-terminal domain"/>
    <property type="match status" value="1"/>
</dbReference>
<dbReference type="Gene3D" id="3.30.300.70">
    <property type="entry name" value="RimP-like superfamily, N-terminal"/>
    <property type="match status" value="1"/>
</dbReference>
<comment type="caution">
    <text evidence="6">The sequence shown here is derived from an EMBL/GenBank/DDBJ whole genome shotgun (WGS) entry which is preliminary data.</text>
</comment>
<keyword evidence="7" id="KW-1185">Reference proteome</keyword>
<reference evidence="6 7" key="1">
    <citation type="submission" date="2021-05" db="EMBL/GenBank/DDBJ databases">
        <title>Fusibacter ferrireducens sp. nov., an anaerobic, sulfur- and Fe-reducing bacterium isolated from the mangrove sediment.</title>
        <authorList>
            <person name="Qiu D."/>
        </authorList>
    </citation>
    <scope>NUCLEOTIDE SEQUENCE [LARGE SCALE GENOMIC DNA]</scope>
    <source>
        <strain evidence="6 7">DSM 12116</strain>
    </source>
</reference>
<dbReference type="EMBL" id="JAHBCL010000029">
    <property type="protein sequence ID" value="MBS7528012.1"/>
    <property type="molecule type" value="Genomic_DNA"/>
</dbReference>
<dbReference type="CDD" id="cd01734">
    <property type="entry name" value="YlxS_C"/>
    <property type="match status" value="1"/>
</dbReference>
<dbReference type="PANTHER" id="PTHR33867">
    <property type="entry name" value="RIBOSOME MATURATION FACTOR RIMP"/>
    <property type="match status" value="1"/>
</dbReference>
<accession>A0ABS5PSX2</accession>
<feature type="domain" description="Ribosome maturation factor RimP C-terminal" evidence="5">
    <location>
        <begin position="88"/>
        <end position="154"/>
    </location>
</feature>
<comment type="similarity">
    <text evidence="3">Belongs to the RimP family.</text>
</comment>
<organism evidence="6 7">
    <name type="scientific">Fusibacter paucivorans</name>
    <dbReference type="NCBI Taxonomy" id="76009"/>
    <lineage>
        <taxon>Bacteria</taxon>
        <taxon>Bacillati</taxon>
        <taxon>Bacillota</taxon>
        <taxon>Clostridia</taxon>
        <taxon>Eubacteriales</taxon>
        <taxon>Eubacteriales Family XII. Incertae Sedis</taxon>
        <taxon>Fusibacter</taxon>
    </lineage>
</organism>
<dbReference type="RefSeq" id="WP_213237870.1">
    <property type="nucleotide sequence ID" value="NZ_JAHBCL010000029.1"/>
</dbReference>
<dbReference type="InterPro" id="IPR028998">
    <property type="entry name" value="RimP_C"/>
</dbReference>
<protein>
    <recommendedName>
        <fullName evidence="3">Ribosome maturation factor RimP</fullName>
    </recommendedName>
</protein>
<dbReference type="Pfam" id="PF02576">
    <property type="entry name" value="RimP_N"/>
    <property type="match status" value="1"/>
</dbReference>
<dbReference type="InterPro" id="IPR035956">
    <property type="entry name" value="RimP_N_sf"/>
</dbReference>
<proteinExistence type="inferred from homology"/>
<evidence type="ECO:0000256" key="3">
    <source>
        <dbReference type="HAMAP-Rule" id="MF_01077"/>
    </source>
</evidence>
<dbReference type="PANTHER" id="PTHR33867:SF1">
    <property type="entry name" value="RIBOSOME MATURATION FACTOR RIMP"/>
    <property type="match status" value="1"/>
</dbReference>
<sequence length="155" mass="17649">MRKKRVVDIVEEVLAPFLTAQKMELVDVEFVKEGPYRYLRVTIDNETGISLDDCADVSRFLNDKLDKLDPIEEQYFLEVTSPGVERILKKDADFKRFAGRQVQLKLYQPYEGQKVIVGELVGLEVDSVVLNHASMGTVKIPKSKVSLTKLVVDFD</sequence>
<evidence type="ECO:0000256" key="2">
    <source>
        <dbReference type="ARBA" id="ARBA00022517"/>
    </source>
</evidence>
<dbReference type="Proteomes" id="UP000746471">
    <property type="component" value="Unassembled WGS sequence"/>
</dbReference>
<evidence type="ECO:0000256" key="1">
    <source>
        <dbReference type="ARBA" id="ARBA00022490"/>
    </source>
</evidence>
<evidence type="ECO:0000259" key="4">
    <source>
        <dbReference type="Pfam" id="PF02576"/>
    </source>
</evidence>
<dbReference type="InterPro" id="IPR003728">
    <property type="entry name" value="Ribosome_maturation_RimP"/>
</dbReference>
<keyword evidence="2 3" id="KW-0690">Ribosome biogenesis</keyword>
<keyword evidence="1 3" id="KW-0963">Cytoplasm</keyword>
<evidence type="ECO:0000259" key="5">
    <source>
        <dbReference type="Pfam" id="PF17384"/>
    </source>
</evidence>
<dbReference type="Pfam" id="PF17384">
    <property type="entry name" value="DUF150_C"/>
    <property type="match status" value="1"/>
</dbReference>
<feature type="domain" description="Ribosome maturation factor RimP N-terminal" evidence="4">
    <location>
        <begin position="14"/>
        <end position="85"/>
    </location>
</feature>
<evidence type="ECO:0000313" key="7">
    <source>
        <dbReference type="Proteomes" id="UP000746471"/>
    </source>
</evidence>
<name>A0ABS5PSX2_9FIRM</name>
<comment type="function">
    <text evidence="3">Required for maturation of 30S ribosomal subunits.</text>
</comment>
<comment type="subcellular location">
    <subcellularLocation>
        <location evidence="3">Cytoplasm</location>
    </subcellularLocation>
</comment>
<dbReference type="InterPro" id="IPR036847">
    <property type="entry name" value="RimP_C_sf"/>
</dbReference>
<dbReference type="SUPFAM" id="SSF74942">
    <property type="entry name" value="YhbC-like, C-terminal domain"/>
    <property type="match status" value="1"/>
</dbReference>
<dbReference type="InterPro" id="IPR028989">
    <property type="entry name" value="RimP_N"/>
</dbReference>
<dbReference type="Gene3D" id="2.30.30.180">
    <property type="entry name" value="Ribosome maturation factor RimP, C-terminal domain"/>
    <property type="match status" value="1"/>
</dbReference>